<organism evidence="1 2">
    <name type="scientific">Amycolatopsis japonica</name>
    <dbReference type="NCBI Taxonomy" id="208439"/>
    <lineage>
        <taxon>Bacteria</taxon>
        <taxon>Bacillati</taxon>
        <taxon>Actinomycetota</taxon>
        <taxon>Actinomycetes</taxon>
        <taxon>Pseudonocardiales</taxon>
        <taxon>Pseudonocardiaceae</taxon>
        <taxon>Amycolatopsis</taxon>
        <taxon>Amycolatopsis japonica group</taxon>
    </lineage>
</organism>
<name>A0A075UMR9_9PSEU</name>
<dbReference type="HOGENOM" id="CLU_1691845_0_0_11"/>
<evidence type="ECO:0008006" key="3">
    <source>
        <dbReference type="Google" id="ProtNLM"/>
    </source>
</evidence>
<gene>
    <name evidence="1" type="ORF">AJAP_04785</name>
</gene>
<dbReference type="eggNOG" id="ENOG5033R19">
    <property type="taxonomic scope" value="Bacteria"/>
</dbReference>
<sequence length="159" mass="17547">MLGVMTEVLFSRENGWIPRVIRENGELVLELGAGADANRDPRRFTLPISEAHLAVIRSDLVRHLLLWSAILPLCAAAGIRGPLDERAAVALLDPILLGAPAEVESFFQDIRWDVRRLVAQGADVELLGRGRLFAALGSATERADWSLVREYDANRGRAR</sequence>
<dbReference type="KEGG" id="aja:AJAP_04785"/>
<proteinExistence type="predicted"/>
<keyword evidence="2" id="KW-1185">Reference proteome</keyword>
<dbReference type="Pfam" id="PF19884">
    <property type="entry name" value="DUF6357"/>
    <property type="match status" value="1"/>
</dbReference>
<dbReference type="EMBL" id="CP008953">
    <property type="protein sequence ID" value="AIG73879.1"/>
    <property type="molecule type" value="Genomic_DNA"/>
</dbReference>
<dbReference type="Proteomes" id="UP000028492">
    <property type="component" value="Chromosome"/>
</dbReference>
<accession>A0A075UMR9</accession>
<protein>
    <recommendedName>
        <fullName evidence="3">CchlT</fullName>
    </recommendedName>
</protein>
<evidence type="ECO:0000313" key="2">
    <source>
        <dbReference type="Proteomes" id="UP000028492"/>
    </source>
</evidence>
<dbReference type="STRING" id="208439.AJAP_04785"/>
<reference evidence="1 2" key="1">
    <citation type="journal article" date="2014" name="J. Biotechnol.">
        <title>Complete genome sequence of the actinobacterium Amycolatopsis japonica MG417-CF17(T) (=DSM 44213T) producing (S,S)-N,N'-ethylenediaminedisuccinic acid.</title>
        <authorList>
            <person name="Stegmann E."/>
            <person name="Albersmeier A."/>
            <person name="Spohn M."/>
            <person name="Gert H."/>
            <person name="Weber T."/>
            <person name="Wohlleben W."/>
            <person name="Kalinowski J."/>
            <person name="Ruckert C."/>
        </authorList>
    </citation>
    <scope>NUCLEOTIDE SEQUENCE [LARGE SCALE GENOMIC DNA]</scope>
    <source>
        <strain evidence="2">MG417-CF17 (DSM 44213)</strain>
    </source>
</reference>
<dbReference type="AlphaFoldDB" id="A0A075UMR9"/>
<dbReference type="InterPro" id="IPR045937">
    <property type="entry name" value="DUF6357"/>
</dbReference>
<evidence type="ECO:0000313" key="1">
    <source>
        <dbReference type="EMBL" id="AIG73879.1"/>
    </source>
</evidence>